<evidence type="ECO:0000259" key="6">
    <source>
        <dbReference type="Pfam" id="PF11794"/>
    </source>
</evidence>
<accession>A0A917V486</accession>
<gene>
    <name evidence="7" type="ORF">GCM10011591_02580</name>
</gene>
<feature type="binding site" evidence="4">
    <location>
        <position position="189"/>
    </location>
    <ligand>
        <name>FAD</name>
        <dbReference type="ChEBI" id="CHEBI:57692"/>
    </ligand>
</feature>
<dbReference type="InterPro" id="IPR024719">
    <property type="entry name" value="HpaB/PvcC/4-BUDH_C"/>
</dbReference>
<evidence type="ECO:0000256" key="4">
    <source>
        <dbReference type="PIRSR" id="PIRSR000331-2"/>
    </source>
</evidence>
<dbReference type="InterPro" id="IPR024674">
    <property type="entry name" value="HpaB/PvcC/4-BUDH_N"/>
</dbReference>
<dbReference type="RefSeq" id="WP_188826856.1">
    <property type="nucleotide sequence ID" value="NZ_BMMW01000001.1"/>
</dbReference>
<reference evidence="7" key="1">
    <citation type="journal article" date="2014" name="Int. J. Syst. Evol. Microbiol.">
        <title>Complete genome sequence of Corynebacterium casei LMG S-19264T (=DSM 44701T), isolated from a smear-ripened cheese.</title>
        <authorList>
            <consortium name="US DOE Joint Genome Institute (JGI-PGF)"/>
            <person name="Walter F."/>
            <person name="Albersmeier A."/>
            <person name="Kalinowski J."/>
            <person name="Ruckert C."/>
        </authorList>
    </citation>
    <scope>NUCLEOTIDE SEQUENCE</scope>
    <source>
        <strain evidence="7">CGMCC 4.7278</strain>
    </source>
</reference>
<dbReference type="Gene3D" id="2.40.110.10">
    <property type="entry name" value="Butyryl-CoA Dehydrogenase, subunit A, domain 2"/>
    <property type="match status" value="1"/>
</dbReference>
<keyword evidence="1" id="KW-0285">Flavoprotein</keyword>
<evidence type="ECO:0000256" key="2">
    <source>
        <dbReference type="ARBA" id="ARBA00022827"/>
    </source>
</evidence>
<keyword evidence="2 4" id="KW-0274">FAD</keyword>
<name>A0A917V486_9NOCA</name>
<dbReference type="InterPro" id="IPR009100">
    <property type="entry name" value="AcylCoA_DH/oxidase_NM_dom_sf"/>
</dbReference>
<organism evidence="7 8">
    <name type="scientific">Nocardia camponoti</name>
    <dbReference type="NCBI Taxonomy" id="1616106"/>
    <lineage>
        <taxon>Bacteria</taxon>
        <taxon>Bacillati</taxon>
        <taxon>Actinomycetota</taxon>
        <taxon>Actinomycetes</taxon>
        <taxon>Mycobacteriales</taxon>
        <taxon>Nocardiaceae</taxon>
        <taxon>Nocardia</taxon>
    </lineage>
</organism>
<evidence type="ECO:0000256" key="1">
    <source>
        <dbReference type="ARBA" id="ARBA00022630"/>
    </source>
</evidence>
<evidence type="ECO:0000259" key="5">
    <source>
        <dbReference type="Pfam" id="PF03241"/>
    </source>
</evidence>
<keyword evidence="3" id="KW-0560">Oxidoreductase</keyword>
<dbReference type="EMBL" id="BMMW01000001">
    <property type="protein sequence ID" value="GGK34332.1"/>
    <property type="molecule type" value="Genomic_DNA"/>
</dbReference>
<keyword evidence="8" id="KW-1185">Reference proteome</keyword>
<evidence type="ECO:0000256" key="3">
    <source>
        <dbReference type="ARBA" id="ARBA00023002"/>
    </source>
</evidence>
<reference evidence="7" key="2">
    <citation type="submission" date="2020-09" db="EMBL/GenBank/DDBJ databases">
        <authorList>
            <person name="Sun Q."/>
            <person name="Zhou Y."/>
        </authorList>
    </citation>
    <scope>NUCLEOTIDE SEQUENCE</scope>
    <source>
        <strain evidence="7">CGMCC 4.7278</strain>
    </source>
</reference>
<dbReference type="InterPro" id="IPR036250">
    <property type="entry name" value="AcylCo_DH-like_C"/>
</dbReference>
<dbReference type="SUPFAM" id="SSF47203">
    <property type="entry name" value="Acyl-CoA dehydrogenase C-terminal domain-like"/>
    <property type="match status" value="1"/>
</dbReference>
<dbReference type="PIRSF" id="PIRSF000331">
    <property type="entry name" value="HpaA_HpaB"/>
    <property type="match status" value="1"/>
</dbReference>
<dbReference type="Proteomes" id="UP000612956">
    <property type="component" value="Unassembled WGS sequence"/>
</dbReference>
<dbReference type="InterPro" id="IPR004925">
    <property type="entry name" value="HpaB/PvcC/4-BUDH"/>
</dbReference>
<feature type="binding site" evidence="4">
    <location>
        <begin position="152"/>
        <end position="155"/>
    </location>
    <ligand>
        <name>FAD</name>
        <dbReference type="ChEBI" id="CHEBI:57692"/>
    </ligand>
</feature>
<dbReference type="InterPro" id="IPR046373">
    <property type="entry name" value="Acyl-CoA_Oxase/DH_mid-dom_sf"/>
</dbReference>
<dbReference type="GO" id="GO:0016627">
    <property type="term" value="F:oxidoreductase activity, acting on the CH-CH group of donors"/>
    <property type="evidence" value="ECO:0007669"/>
    <property type="project" value="InterPro"/>
</dbReference>
<dbReference type="PANTHER" id="PTHR36117:SF3">
    <property type="entry name" value="4-HYDROXYPHENYLACETATE 3-MONOOXYGENASE-RELATED"/>
    <property type="match status" value="1"/>
</dbReference>
<dbReference type="SUPFAM" id="SSF56645">
    <property type="entry name" value="Acyl-CoA dehydrogenase NM domain-like"/>
    <property type="match status" value="1"/>
</dbReference>
<dbReference type="Pfam" id="PF03241">
    <property type="entry name" value="HpaB"/>
    <property type="match status" value="1"/>
</dbReference>
<evidence type="ECO:0000313" key="8">
    <source>
        <dbReference type="Proteomes" id="UP000612956"/>
    </source>
</evidence>
<feature type="domain" description="HpaB/PvcC/4-BUDH C-terminal" evidence="5">
    <location>
        <begin position="277"/>
        <end position="476"/>
    </location>
</feature>
<dbReference type="AlphaFoldDB" id="A0A917V486"/>
<dbReference type="Gene3D" id="1.20.140.10">
    <property type="entry name" value="Butyryl-CoA Dehydrogenase, subunit A, domain 3"/>
    <property type="match status" value="1"/>
</dbReference>
<feature type="domain" description="HpaB/PvcC/4-BUDH N-terminal" evidence="6">
    <location>
        <begin position="6"/>
        <end position="270"/>
    </location>
</feature>
<proteinExistence type="predicted"/>
<dbReference type="PANTHER" id="PTHR36117">
    <property type="entry name" value="4-HYDROXYPHENYLACETATE 3-MONOOXYGENASE-RELATED"/>
    <property type="match status" value="1"/>
</dbReference>
<comment type="caution">
    <text evidence="7">The sequence shown here is derived from an EMBL/GenBank/DDBJ whole genome shotgun (WGS) entry which is preliminary data.</text>
</comment>
<dbReference type="Gene3D" id="1.10.3140.10">
    <property type="entry name" value="4-hydroxybutyryl-coa dehydratase, domain 1"/>
    <property type="match status" value="1"/>
</dbReference>
<sequence>MSIRAGKQYLEGLKDGRTVRLGGQTVDDVTEHPSLAAPVRTIAGLYDLQHEPGLQAILTREVSGEIIPWSLQSPLTRGDLKNRGSAFKVASDETFGMMGRSPDFVNVLITAFDSAADYFGDLDARFGNNIREYYRWCVQNDKFIVHASINPQTDRSKGSAGQSDPTLHMKVVDRDVNGIVVHGAKMIGTLVPIADELLVFPMPGYRPGDEDYAVAFAIPVNTDGVTIVCREPFGSGSPRNPFDHPLARYDEMDATVVFDNVRVPWNRVFLDGDVAKANRLYPETTGMIHTGHQGIIRGLSKLELLCGIAVELAESANTSTFLHVQEMLGEALSLIEIYKGAVLHAEYSASLSSWGTMTPPIQTIRAIRYHFPRACSRIIEIIQILGGGSLLSTPSYADLTAEDGPELSRYFSGSADFGGDERIHLLKLAWDVSGDGSGQRQSLYERNLAGDPVRLAAAQYLNYDATSVKSAVKRAMETSARDMAIFEL</sequence>
<protein>
    <submittedName>
        <fullName evidence="7">4-hydroxyphenylacetate 3-monooxygenase oxygenase component</fullName>
    </submittedName>
</protein>
<evidence type="ECO:0000313" key="7">
    <source>
        <dbReference type="EMBL" id="GGK34332.1"/>
    </source>
</evidence>
<dbReference type="Pfam" id="PF11794">
    <property type="entry name" value="HpaB_N"/>
    <property type="match status" value="1"/>
</dbReference>
<feature type="binding site" evidence="4">
    <location>
        <begin position="451"/>
        <end position="454"/>
    </location>
    <ligand>
        <name>FAD</name>
        <dbReference type="ChEBI" id="CHEBI:57692"/>
    </ligand>
</feature>